<evidence type="ECO:0000259" key="5">
    <source>
        <dbReference type="Pfam" id="PF06441"/>
    </source>
</evidence>
<sequence>MAHPFIITVDPATLDDLNRRLAKTRWPDELDNADWKMGTSEAYLRELCLYWQQTFDWKKQEAYLNTFSHFKTTIDDVGIHFIHQKGKGKTSLPLLLTHGWPDSFVRFLKLIPLLTEADENGFSFDVVVPSIPGYGFSDIFTEEGMNPKKIASLFADLMTDELGYDKFIAHGGDWGGTITEQLALYHADDLLAIHLTDLPFHHTLEQPDDASSAEKMFFEKIQQWQQTEGAYSMIQSTKPQTLAYGLTDSPAGLAAWIVEKFYAWSDNDGDLDKAFTKDELLTNLTIYWATKTINSSVRLYYEAIQAIMAAKYNPLIKFNPFDKTGKKSKVKAGFALFPKDIGTPPRELVERYFTVERWTELPAGGHFAAMEQPERLAAEIREFVIRSA</sequence>
<evidence type="ECO:0000256" key="2">
    <source>
        <dbReference type="ARBA" id="ARBA00022797"/>
    </source>
</evidence>
<accession>A0A927B3Z0</accession>
<evidence type="ECO:0000256" key="3">
    <source>
        <dbReference type="ARBA" id="ARBA00022801"/>
    </source>
</evidence>
<keyword evidence="7" id="KW-1185">Reference proteome</keyword>
<dbReference type="InterPro" id="IPR000639">
    <property type="entry name" value="Epox_hydrolase-like"/>
</dbReference>
<dbReference type="PRINTS" id="PR00412">
    <property type="entry name" value="EPOXHYDRLASE"/>
</dbReference>
<evidence type="ECO:0000256" key="4">
    <source>
        <dbReference type="PIRSR" id="PIRSR001112-1"/>
    </source>
</evidence>
<protein>
    <submittedName>
        <fullName evidence="6">Epoxide hydrolase</fullName>
    </submittedName>
</protein>
<reference evidence="6" key="1">
    <citation type="submission" date="2020-09" db="EMBL/GenBank/DDBJ databases">
        <authorList>
            <person name="Kim M.K."/>
        </authorList>
    </citation>
    <scope>NUCLEOTIDE SEQUENCE</scope>
    <source>
        <strain evidence="6">BT704</strain>
    </source>
</reference>
<dbReference type="PIRSF" id="PIRSF001112">
    <property type="entry name" value="Epoxide_hydrolase"/>
    <property type="match status" value="1"/>
</dbReference>
<feature type="active site" description="Nucleophile" evidence="4">
    <location>
        <position position="173"/>
    </location>
</feature>
<comment type="similarity">
    <text evidence="1">Belongs to the peptidase S33 family.</text>
</comment>
<comment type="caution">
    <text evidence="6">The sequence shown here is derived from an EMBL/GenBank/DDBJ whole genome shotgun (WGS) entry which is preliminary data.</text>
</comment>
<keyword evidence="3 6" id="KW-0378">Hydrolase</keyword>
<dbReference type="Gene3D" id="3.40.50.1820">
    <property type="entry name" value="alpha/beta hydrolase"/>
    <property type="match status" value="1"/>
</dbReference>
<dbReference type="GO" id="GO:0097176">
    <property type="term" value="P:epoxide metabolic process"/>
    <property type="evidence" value="ECO:0007669"/>
    <property type="project" value="TreeGrafter"/>
</dbReference>
<feature type="active site" description="Proton acceptor" evidence="4">
    <location>
        <position position="366"/>
    </location>
</feature>
<organism evidence="6 7">
    <name type="scientific">Spirosoma validum</name>
    <dbReference type="NCBI Taxonomy" id="2771355"/>
    <lineage>
        <taxon>Bacteria</taxon>
        <taxon>Pseudomonadati</taxon>
        <taxon>Bacteroidota</taxon>
        <taxon>Cytophagia</taxon>
        <taxon>Cytophagales</taxon>
        <taxon>Cytophagaceae</taxon>
        <taxon>Spirosoma</taxon>
    </lineage>
</organism>
<dbReference type="Proteomes" id="UP000653797">
    <property type="component" value="Unassembled WGS sequence"/>
</dbReference>
<dbReference type="InterPro" id="IPR029058">
    <property type="entry name" value="AB_hydrolase_fold"/>
</dbReference>
<feature type="domain" description="Epoxide hydrolase N-terminal" evidence="5">
    <location>
        <begin position="3"/>
        <end position="107"/>
    </location>
</feature>
<keyword evidence="2" id="KW-0058">Aromatic hydrocarbons catabolism</keyword>
<dbReference type="RefSeq" id="WP_191040810.1">
    <property type="nucleotide sequence ID" value="NZ_JACXAA010000007.1"/>
</dbReference>
<proteinExistence type="inferred from homology"/>
<dbReference type="Pfam" id="PF06441">
    <property type="entry name" value="EHN"/>
    <property type="match status" value="1"/>
</dbReference>
<dbReference type="EMBL" id="JACXAA010000007">
    <property type="protein sequence ID" value="MBD2755196.1"/>
    <property type="molecule type" value="Genomic_DNA"/>
</dbReference>
<feature type="active site" description="Proton donor" evidence="4">
    <location>
        <position position="300"/>
    </location>
</feature>
<dbReference type="GO" id="GO:0004301">
    <property type="term" value="F:epoxide hydrolase activity"/>
    <property type="evidence" value="ECO:0007669"/>
    <property type="project" value="TreeGrafter"/>
</dbReference>
<dbReference type="SUPFAM" id="SSF53474">
    <property type="entry name" value="alpha/beta-Hydrolases"/>
    <property type="match status" value="1"/>
</dbReference>
<dbReference type="AlphaFoldDB" id="A0A927B3Z0"/>
<name>A0A927B3Z0_9BACT</name>
<dbReference type="PANTHER" id="PTHR21661:SF35">
    <property type="entry name" value="EPOXIDE HYDROLASE"/>
    <property type="match status" value="1"/>
</dbReference>
<dbReference type="PANTHER" id="PTHR21661">
    <property type="entry name" value="EPOXIDE HYDROLASE 1-RELATED"/>
    <property type="match status" value="1"/>
</dbReference>
<evidence type="ECO:0000313" key="6">
    <source>
        <dbReference type="EMBL" id="MBD2755196.1"/>
    </source>
</evidence>
<evidence type="ECO:0000313" key="7">
    <source>
        <dbReference type="Proteomes" id="UP000653797"/>
    </source>
</evidence>
<dbReference type="InterPro" id="IPR010497">
    <property type="entry name" value="Epoxide_hydro_N"/>
</dbReference>
<evidence type="ECO:0000256" key="1">
    <source>
        <dbReference type="ARBA" id="ARBA00010088"/>
    </source>
</evidence>
<dbReference type="InterPro" id="IPR016292">
    <property type="entry name" value="Epoxide_hydrolase"/>
</dbReference>
<gene>
    <name evidence="6" type="ORF">IC230_20010</name>
</gene>